<protein>
    <recommendedName>
        <fullName evidence="4">Cobyric acid synthase</fullName>
    </recommendedName>
</protein>
<feature type="active site" description="Nucleophile" evidence="4">
    <location>
        <position position="704"/>
    </location>
</feature>
<keyword evidence="2 4" id="KW-0169">Cobalamin biosynthesis</keyword>
<dbReference type="Pfam" id="PF00155">
    <property type="entry name" value="Aminotran_1_2"/>
    <property type="match status" value="1"/>
</dbReference>
<feature type="domain" description="CobQ/CobB/MinD/ParA nucleotide binding" evidence="6">
    <location>
        <begin position="373"/>
        <end position="604"/>
    </location>
</feature>
<dbReference type="PROSITE" id="PS51274">
    <property type="entry name" value="GATASE_COBBQ"/>
    <property type="match status" value="1"/>
</dbReference>
<keyword evidence="3 4" id="KW-0315">Glutamine amidotransferase</keyword>
<dbReference type="AlphaFoldDB" id="A0A0E2AZP7"/>
<dbReference type="InterPro" id="IPR004459">
    <property type="entry name" value="CobQ_synth"/>
</dbReference>
<dbReference type="InterPro" id="IPR033949">
    <property type="entry name" value="CobQ_GATase1"/>
</dbReference>
<feature type="active site" evidence="4">
    <location>
        <position position="802"/>
    </location>
</feature>
<dbReference type="Gene3D" id="3.40.50.300">
    <property type="entry name" value="P-loop containing nucleotide triphosphate hydrolases"/>
    <property type="match status" value="1"/>
</dbReference>
<gene>
    <name evidence="4 8" type="primary">cobQ</name>
    <name evidence="8" type="ORF">LEP1GSC081_0920</name>
</gene>
<evidence type="ECO:0000259" key="5">
    <source>
        <dbReference type="Pfam" id="PF00155"/>
    </source>
</evidence>
<evidence type="ECO:0000256" key="1">
    <source>
        <dbReference type="ARBA" id="ARBA00004953"/>
    </source>
</evidence>
<feature type="domain" description="CobB/CobQ-like glutamine amidotransferase" evidence="7">
    <location>
        <begin position="624"/>
        <end position="810"/>
    </location>
</feature>
<dbReference type="InterPro" id="IPR002586">
    <property type="entry name" value="CobQ/CobB/MinD/ParA_Nub-bd_dom"/>
</dbReference>
<evidence type="ECO:0000313" key="9">
    <source>
        <dbReference type="Proteomes" id="UP000006253"/>
    </source>
</evidence>
<dbReference type="InterPro" id="IPR015421">
    <property type="entry name" value="PyrdxlP-dep_Trfase_major"/>
</dbReference>
<comment type="function">
    <text evidence="4">Catalyzes amidations at positions B, D, E, and G on adenosylcobyrinic A,C-diamide. NH(2) groups are provided by glutamine, and one molecule of ATP is hydrogenolyzed for each amidation.</text>
</comment>
<dbReference type="InterPro" id="IPR004838">
    <property type="entry name" value="NHTrfase_class1_PyrdxlP-BS"/>
</dbReference>
<dbReference type="NCBIfam" id="TIGR00313">
    <property type="entry name" value="cobQ"/>
    <property type="match status" value="1"/>
</dbReference>
<comment type="caution">
    <text evidence="8">The sequence shown here is derived from an EMBL/GenBank/DDBJ whole genome shotgun (WGS) entry which is preliminary data.</text>
</comment>
<name>A0A0E2AZP7_9LEPT</name>
<dbReference type="PROSITE" id="PS00105">
    <property type="entry name" value="AA_TRANSFER_CLASS_1"/>
    <property type="match status" value="1"/>
</dbReference>
<dbReference type="Gene3D" id="3.40.640.10">
    <property type="entry name" value="Type I PLP-dependent aspartate aminotransferase-like (Major domain)"/>
    <property type="match status" value="1"/>
</dbReference>
<feature type="domain" description="Aminotransferase class I/classII large" evidence="5">
    <location>
        <begin position="23"/>
        <end position="352"/>
    </location>
</feature>
<organism evidence="8 9">
    <name type="scientific">Leptospira kirschneri str. H1</name>
    <dbReference type="NCBI Taxonomy" id="1049966"/>
    <lineage>
        <taxon>Bacteria</taxon>
        <taxon>Pseudomonadati</taxon>
        <taxon>Spirochaetota</taxon>
        <taxon>Spirochaetia</taxon>
        <taxon>Leptospirales</taxon>
        <taxon>Leptospiraceae</taxon>
        <taxon>Leptospira</taxon>
    </lineage>
</organism>
<dbReference type="InterPro" id="IPR015422">
    <property type="entry name" value="PyrdxlP-dep_Trfase_small"/>
</dbReference>
<dbReference type="InterPro" id="IPR047045">
    <property type="entry name" value="CobQ_N"/>
</dbReference>
<dbReference type="Pfam" id="PF01656">
    <property type="entry name" value="CbiA"/>
    <property type="match status" value="1"/>
</dbReference>
<evidence type="ECO:0000256" key="4">
    <source>
        <dbReference type="HAMAP-Rule" id="MF_00028"/>
    </source>
</evidence>
<dbReference type="GO" id="GO:0015420">
    <property type="term" value="F:ABC-type vitamin B12 transporter activity"/>
    <property type="evidence" value="ECO:0007669"/>
    <property type="project" value="UniProtKB-UniRule"/>
</dbReference>
<dbReference type="InterPro" id="IPR004839">
    <property type="entry name" value="Aminotransferase_I/II_large"/>
</dbReference>
<keyword evidence="8" id="KW-0436">Ligase</keyword>
<evidence type="ECO:0000259" key="6">
    <source>
        <dbReference type="Pfam" id="PF01656"/>
    </source>
</evidence>
<dbReference type="HAMAP" id="MF_00028">
    <property type="entry name" value="CobQ"/>
    <property type="match status" value="1"/>
</dbReference>
<comment type="similarity">
    <text evidence="4">Belongs to the CobB/CobQ family. CobQ subfamily.</text>
</comment>
<dbReference type="PANTHER" id="PTHR21343">
    <property type="entry name" value="DETHIOBIOTIN SYNTHETASE"/>
    <property type="match status" value="1"/>
</dbReference>
<dbReference type="CDD" id="cd01750">
    <property type="entry name" value="GATase1_CobQ"/>
    <property type="match status" value="1"/>
</dbReference>
<dbReference type="SUPFAM" id="SSF53383">
    <property type="entry name" value="PLP-dependent transferases"/>
    <property type="match status" value="1"/>
</dbReference>
<accession>A0A0E2AZP7</accession>
<comment type="pathway">
    <text evidence="1 4">Cofactor biosynthesis; adenosylcobalamin biosynthesis.</text>
</comment>
<dbReference type="InterPro" id="IPR027417">
    <property type="entry name" value="P-loop_NTPase"/>
</dbReference>
<dbReference type="RefSeq" id="WP_004766519.1">
    <property type="nucleotide sequence ID" value="NZ_AHMY02000056.1"/>
</dbReference>
<dbReference type="UniPathway" id="UPA00148"/>
<dbReference type="EMBL" id="AHMY02000056">
    <property type="protein sequence ID" value="EKO14341.1"/>
    <property type="molecule type" value="Genomic_DNA"/>
</dbReference>
<evidence type="ECO:0000256" key="3">
    <source>
        <dbReference type="ARBA" id="ARBA00022962"/>
    </source>
</evidence>
<dbReference type="Pfam" id="PF07685">
    <property type="entry name" value="GATase_3"/>
    <property type="match status" value="1"/>
</dbReference>
<dbReference type="CDD" id="cd00609">
    <property type="entry name" value="AAT_like"/>
    <property type="match status" value="1"/>
</dbReference>
<dbReference type="GO" id="GO:0016874">
    <property type="term" value="F:ligase activity"/>
    <property type="evidence" value="ECO:0007669"/>
    <property type="project" value="UniProtKB-KW"/>
</dbReference>
<dbReference type="NCBIfam" id="NF001989">
    <property type="entry name" value="PRK00784.1"/>
    <property type="match status" value="1"/>
</dbReference>
<evidence type="ECO:0000313" key="8">
    <source>
        <dbReference type="EMBL" id="EKO14341.1"/>
    </source>
</evidence>
<proteinExistence type="inferred from homology"/>
<dbReference type="SUPFAM" id="SSF52540">
    <property type="entry name" value="P-loop containing nucleoside triphosphate hydrolases"/>
    <property type="match status" value="1"/>
</dbReference>
<dbReference type="Gene3D" id="3.90.1150.10">
    <property type="entry name" value="Aspartate Aminotransferase, domain 1"/>
    <property type="match status" value="1"/>
</dbReference>
<dbReference type="InterPro" id="IPR011698">
    <property type="entry name" value="GATase_3"/>
</dbReference>
<sequence>MNLPKHGGNLIELSKRIGCDPKEILDFSANINPLGFPEWLRPFLHSKIEDLISYPDPNYTSLKKKIHSKYGISPEQIVLGNGASELILQIPFVVQADYALIAVPCYSGYKEAILLRKIPCVEVVLKEEKQFRLDMDEIRNILKSRPNQRALVFLGHPNNPTGVTLDKIEILKLTQEFQNSVFVIDESFIHFCTKGSSFFKDKTENMILIQSMTKILALPGLRIGICYASSSICSEISKRLPTWNVNSLAASVYEKSISDEDYINNSKQNIQVWKEDLIYNLSNLEFLNLFSGESNFILIKISDDRNISDLTQELLLKYKIAVRNCENFSGLSKNFIRIAVRTPEENEKIINAFSNIYYGTPQKLKSRKKTPSIMFQGTASNVGKSILTAALCRILAQDGIKVAPFKSQNMALNSFVTLNGEEIGRAQALQAQAAKIIPDIRMNPILLKPSSEKDSQVIINGKLINSMSFKDYNRYKSIAFEEVKKSYDSLSSEYNVIIIEGAGSASEVNLKKKDIVNMRMAEYAKADVLLVGNIDHGGLFGSILGTMETLAEWERKLVFGFIINRFRGVKELLKTGINYIEEYTNRPVLGVVSHIKDLELPEEDSLEFKSGTLDDISALEERLDIVLIDIPRISNHTDIDALRVEPDVRVRIVRTVEDLGEPDVLILPGSKNVISDLNHLYNVGLADRIFALSRNQKTDIVGICGGYQMLGENIFDPYRIESDQGSIQGISLLQIETTLEKDKSLKRVFGTHIPTKTEVEGYEIHHGKTKSVGNTRVILLNGKAEELGHSDPTGRIWGTYIHGIFDKDQFRRKYLDQIRIRKGKTPLVDVQVSYNLEKSLDRLAENVRRSLNMNLIYRKLGFG</sequence>
<dbReference type="PANTHER" id="PTHR21343:SF1">
    <property type="entry name" value="COBYRIC ACID SYNTHASE"/>
    <property type="match status" value="1"/>
</dbReference>
<reference evidence="8 9" key="1">
    <citation type="submission" date="2012-10" db="EMBL/GenBank/DDBJ databases">
        <authorList>
            <person name="Harkins D.M."/>
            <person name="Durkin A.S."/>
            <person name="Brinkac L.M."/>
            <person name="Selengut J.D."/>
            <person name="Sanka R."/>
            <person name="DePew J."/>
            <person name="Purushe J."/>
            <person name="Peacock S.J."/>
            <person name="Thaipadungpanit J."/>
            <person name="Wuthiekanun V.W."/>
            <person name="Day N.P."/>
            <person name="Vinetz J.M."/>
            <person name="Sutton G.G."/>
            <person name="Nelson W.C."/>
            <person name="Fouts D.E."/>
        </authorList>
    </citation>
    <scope>NUCLEOTIDE SEQUENCE [LARGE SCALE GENOMIC DNA]</scope>
    <source>
        <strain evidence="8 9">H1</strain>
    </source>
</reference>
<dbReference type="Proteomes" id="UP000006253">
    <property type="component" value="Unassembled WGS sequence"/>
</dbReference>
<dbReference type="CDD" id="cd05389">
    <property type="entry name" value="CobQ_N"/>
    <property type="match status" value="1"/>
</dbReference>
<dbReference type="GO" id="GO:0030170">
    <property type="term" value="F:pyridoxal phosphate binding"/>
    <property type="evidence" value="ECO:0007669"/>
    <property type="project" value="InterPro"/>
</dbReference>
<dbReference type="SUPFAM" id="SSF52317">
    <property type="entry name" value="Class I glutamine amidotransferase-like"/>
    <property type="match status" value="1"/>
</dbReference>
<dbReference type="InterPro" id="IPR015424">
    <property type="entry name" value="PyrdxlP-dep_Trfase"/>
</dbReference>
<dbReference type="Gene3D" id="3.40.50.880">
    <property type="match status" value="1"/>
</dbReference>
<dbReference type="InterPro" id="IPR029062">
    <property type="entry name" value="Class_I_gatase-like"/>
</dbReference>
<dbReference type="GO" id="GO:0009236">
    <property type="term" value="P:cobalamin biosynthetic process"/>
    <property type="evidence" value="ECO:0007669"/>
    <property type="project" value="UniProtKB-UniRule"/>
</dbReference>
<evidence type="ECO:0000259" key="7">
    <source>
        <dbReference type="Pfam" id="PF07685"/>
    </source>
</evidence>
<evidence type="ECO:0000256" key="2">
    <source>
        <dbReference type="ARBA" id="ARBA00022573"/>
    </source>
</evidence>